<evidence type="ECO:0000256" key="7">
    <source>
        <dbReference type="ARBA" id="ARBA00023014"/>
    </source>
</evidence>
<dbReference type="PIRSF" id="PIRSF037420">
    <property type="entry name" value="PQQ_syn_pqqE"/>
    <property type="match status" value="1"/>
</dbReference>
<evidence type="ECO:0000256" key="2">
    <source>
        <dbReference type="ARBA" id="ARBA00022485"/>
    </source>
</evidence>
<dbReference type="PANTHER" id="PTHR11228">
    <property type="entry name" value="RADICAL SAM DOMAIN PROTEIN"/>
    <property type="match status" value="1"/>
</dbReference>
<dbReference type="InterPro" id="IPR017200">
    <property type="entry name" value="PqqE-like"/>
</dbReference>
<reference evidence="9" key="1">
    <citation type="submission" date="2016-08" db="EMBL/GenBank/DDBJ databases">
        <authorList>
            <person name="Seilhamer J.J."/>
        </authorList>
    </citation>
    <scope>NUCLEOTIDE SEQUENCE</scope>
    <source>
        <strain evidence="9">86</strain>
    </source>
</reference>
<dbReference type="SFLD" id="SFLDG01386">
    <property type="entry name" value="main_SPASM_domain-containing"/>
    <property type="match status" value="1"/>
</dbReference>
<feature type="domain" description="Radical SAM core" evidence="8">
    <location>
        <begin position="4"/>
        <end position="217"/>
    </location>
</feature>
<dbReference type="PROSITE" id="PS51918">
    <property type="entry name" value="RADICAL_SAM"/>
    <property type="match status" value="1"/>
</dbReference>
<comment type="cofactor">
    <cofactor evidence="1">
        <name>[4Fe-4S] cluster</name>
        <dbReference type="ChEBI" id="CHEBI:49883"/>
    </cofactor>
</comment>
<dbReference type="Pfam" id="PF13186">
    <property type="entry name" value="SPASM"/>
    <property type="match status" value="1"/>
</dbReference>
<evidence type="ECO:0000256" key="4">
    <source>
        <dbReference type="ARBA" id="ARBA00022723"/>
    </source>
</evidence>
<keyword evidence="3" id="KW-0949">S-adenosyl-L-methionine</keyword>
<dbReference type="InterPro" id="IPR006638">
    <property type="entry name" value="Elp3/MiaA/NifB-like_rSAM"/>
</dbReference>
<dbReference type="AlphaFoldDB" id="A0A212M0E6"/>
<dbReference type="SFLD" id="SFLDG01067">
    <property type="entry name" value="SPASM/twitch_domain_containing"/>
    <property type="match status" value="1"/>
</dbReference>
<dbReference type="InterPro" id="IPR013785">
    <property type="entry name" value="Aldolase_TIM"/>
</dbReference>
<name>A0A212M0E6_9FIRM</name>
<dbReference type="GO" id="GO:0046872">
    <property type="term" value="F:metal ion binding"/>
    <property type="evidence" value="ECO:0007669"/>
    <property type="project" value="UniProtKB-KW"/>
</dbReference>
<dbReference type="InterPro" id="IPR023885">
    <property type="entry name" value="4Fe4S-binding_SPASM_dom"/>
</dbReference>
<evidence type="ECO:0000256" key="3">
    <source>
        <dbReference type="ARBA" id="ARBA00022691"/>
    </source>
</evidence>
<proteinExistence type="predicted"/>
<dbReference type="GO" id="GO:0016491">
    <property type="term" value="F:oxidoreductase activity"/>
    <property type="evidence" value="ECO:0007669"/>
    <property type="project" value="UniProtKB-KW"/>
</dbReference>
<dbReference type="CDD" id="cd01335">
    <property type="entry name" value="Radical_SAM"/>
    <property type="match status" value="1"/>
</dbReference>
<dbReference type="Pfam" id="PF04055">
    <property type="entry name" value="Radical_SAM"/>
    <property type="match status" value="1"/>
</dbReference>
<dbReference type="NCBIfam" id="TIGR04085">
    <property type="entry name" value="rSAM_more_4Fe4S"/>
    <property type="match status" value="1"/>
</dbReference>
<evidence type="ECO:0000256" key="6">
    <source>
        <dbReference type="ARBA" id="ARBA00023004"/>
    </source>
</evidence>
<dbReference type="InterPro" id="IPR050377">
    <property type="entry name" value="Radical_SAM_PqqE_MftC-like"/>
</dbReference>
<dbReference type="SFLD" id="SFLDS00029">
    <property type="entry name" value="Radical_SAM"/>
    <property type="match status" value="1"/>
</dbReference>
<dbReference type="Gene3D" id="3.20.20.70">
    <property type="entry name" value="Aldolase class I"/>
    <property type="match status" value="1"/>
</dbReference>
<dbReference type="InterPro" id="IPR007197">
    <property type="entry name" value="rSAM"/>
</dbReference>
<sequence>MYLPDYPLQLGVFVTNRCNFSCSYCIMDAQGTVDAHTELSTEEIFNIIDLAVQAGVWNMDFSGGEPLCRPDFKEIVGYALGKGLEVSLVTNGSLLDEATACDFSQMQREKPLRIRISLDAAQQELNDGYRFAGSFAAALQALNNLQKYGILPELSTVFHRRNQHNFPDLLDFMADRKLKVIHINPLMATGRGQQLRDLALPLPDFKNIMLQKEGWEQAYGITIKADTPLDFLVNPEKDKNLVQRCLLGYFFLGIHANGDIYPCPNMMDIQLGNIRSDDLISLWRKATFLQAVRNTDLLKEDCATCQYKLRCGGGCRALAWQERGDYLCPDPYCWIANPAG</sequence>
<evidence type="ECO:0000313" key="9">
    <source>
        <dbReference type="EMBL" id="SCM83241.1"/>
    </source>
</evidence>
<evidence type="ECO:0000256" key="5">
    <source>
        <dbReference type="ARBA" id="ARBA00023002"/>
    </source>
</evidence>
<organism evidence="9">
    <name type="scientific">uncultured Sporomusa sp</name>
    <dbReference type="NCBI Taxonomy" id="307249"/>
    <lineage>
        <taxon>Bacteria</taxon>
        <taxon>Bacillati</taxon>
        <taxon>Bacillota</taxon>
        <taxon>Negativicutes</taxon>
        <taxon>Selenomonadales</taxon>
        <taxon>Sporomusaceae</taxon>
        <taxon>Sporomusa</taxon>
        <taxon>environmental samples</taxon>
    </lineage>
</organism>
<dbReference type="EMBL" id="FMJE01000007">
    <property type="protein sequence ID" value="SCM83241.1"/>
    <property type="molecule type" value="Genomic_DNA"/>
</dbReference>
<gene>
    <name evidence="9" type="ORF">KL86SPO_70099</name>
</gene>
<keyword evidence="2" id="KW-0004">4Fe-4S</keyword>
<keyword evidence="7" id="KW-0411">Iron-sulfur</keyword>
<dbReference type="GO" id="GO:0051539">
    <property type="term" value="F:4 iron, 4 sulfur cluster binding"/>
    <property type="evidence" value="ECO:0007669"/>
    <property type="project" value="UniProtKB-KW"/>
</dbReference>
<keyword evidence="4" id="KW-0479">Metal-binding</keyword>
<evidence type="ECO:0000256" key="1">
    <source>
        <dbReference type="ARBA" id="ARBA00001966"/>
    </source>
</evidence>
<dbReference type="RefSeq" id="WP_288186221.1">
    <property type="nucleotide sequence ID" value="NZ_LT608335.1"/>
</dbReference>
<dbReference type="PROSITE" id="PS01305">
    <property type="entry name" value="MOAA_NIFB_PQQE"/>
    <property type="match status" value="1"/>
</dbReference>
<dbReference type="GO" id="GO:0032324">
    <property type="term" value="P:molybdopterin cofactor biosynthetic process"/>
    <property type="evidence" value="ECO:0007669"/>
    <property type="project" value="UniProtKB-ARBA"/>
</dbReference>
<accession>A0A212M0E6</accession>
<dbReference type="PANTHER" id="PTHR11228:SF7">
    <property type="entry name" value="PQQA PEPTIDE CYCLASE"/>
    <property type="match status" value="1"/>
</dbReference>
<evidence type="ECO:0000259" key="8">
    <source>
        <dbReference type="PROSITE" id="PS51918"/>
    </source>
</evidence>
<dbReference type="SMART" id="SM00729">
    <property type="entry name" value="Elp3"/>
    <property type="match status" value="1"/>
</dbReference>
<dbReference type="InterPro" id="IPR000385">
    <property type="entry name" value="MoaA_NifB_PqqE_Fe-S-bd_CS"/>
</dbReference>
<keyword evidence="5" id="KW-0560">Oxidoreductase</keyword>
<dbReference type="SUPFAM" id="SSF102114">
    <property type="entry name" value="Radical SAM enzymes"/>
    <property type="match status" value="1"/>
</dbReference>
<protein>
    <submittedName>
        <fullName evidence="9">Putative Coenzyme PQQ synthesis protein E</fullName>
    </submittedName>
</protein>
<dbReference type="InterPro" id="IPR058240">
    <property type="entry name" value="rSAM_sf"/>
</dbReference>
<keyword evidence="6" id="KW-0408">Iron</keyword>